<dbReference type="PANTHER" id="PTHR24421:SF61">
    <property type="entry name" value="OXYGEN SENSOR HISTIDINE KINASE NREB"/>
    <property type="match status" value="1"/>
</dbReference>
<dbReference type="GO" id="GO:0000155">
    <property type="term" value="F:phosphorelay sensor kinase activity"/>
    <property type="evidence" value="ECO:0007669"/>
    <property type="project" value="InterPro"/>
</dbReference>
<dbReference type="InterPro" id="IPR003018">
    <property type="entry name" value="GAF"/>
</dbReference>
<dbReference type="Gene3D" id="1.20.5.1930">
    <property type="match status" value="1"/>
</dbReference>
<dbReference type="InterPro" id="IPR003594">
    <property type="entry name" value="HATPase_dom"/>
</dbReference>
<dbReference type="Gene3D" id="3.30.450.40">
    <property type="match status" value="1"/>
</dbReference>
<sequence>MAVTSELLASSEDLSEILHRLADRAREVTGAEYAAISTFDEEGVLTRFIYSGISDEQARRLGDPPRGRGLLGHLATCDRPIRLDDLRASPHFTGWPPGHPDMTRFLGVPIRAGGRTIGSLYMARGADRPPFTAEDEVAAAVLSLQAAVSVSYALARERRGRIFLLEERERIAHDLHDGTIQALYALGLECDTMANREDYPPEAREALANAVSRINEIIADIRSYITMLEAATPVEQPELTRDLGFVIRQLVPSSIATVVNISAAALQELTTRESEDLLYIAREALSNAVRHGAPTKIAVDLRQTDDATVLTIQDNGVGFDEATTRKGLGRVTMRTRAERLGAELTIIPIPGMGTTVRVAIPRHRNDEEDV</sequence>
<reference evidence="5 6" key="1">
    <citation type="submission" date="2017-09" db="EMBL/GenBank/DDBJ databases">
        <title>Sequencing the genomes of two abundant thermophiles in Great Basin hot springs: Thermocrinis jamiesonii and novel Chloroflexi Thermoflexus hugenholtzii.</title>
        <authorList>
            <person name="Hedlund B."/>
        </authorList>
    </citation>
    <scope>NUCLEOTIDE SEQUENCE [LARGE SCALE GENOMIC DNA]</scope>
    <source>
        <strain evidence="5 6">G233</strain>
    </source>
</reference>
<proteinExistence type="predicted"/>
<gene>
    <name evidence="5" type="ORF">A9A59_0948</name>
</gene>
<dbReference type="PROSITE" id="PS50109">
    <property type="entry name" value="HIS_KIN"/>
    <property type="match status" value="1"/>
</dbReference>
<dbReference type="InterPro" id="IPR029016">
    <property type="entry name" value="GAF-like_dom_sf"/>
</dbReference>
<dbReference type="GO" id="GO:0016020">
    <property type="term" value="C:membrane"/>
    <property type="evidence" value="ECO:0007669"/>
    <property type="project" value="InterPro"/>
</dbReference>
<dbReference type="Pfam" id="PF13185">
    <property type="entry name" value="GAF_2"/>
    <property type="match status" value="1"/>
</dbReference>
<comment type="caution">
    <text evidence="5">The sequence shown here is derived from an EMBL/GenBank/DDBJ whole genome shotgun (WGS) entry which is preliminary data.</text>
</comment>
<evidence type="ECO:0000256" key="2">
    <source>
        <dbReference type="ARBA" id="ARBA00022777"/>
    </source>
</evidence>
<dbReference type="InterPro" id="IPR050482">
    <property type="entry name" value="Sensor_HK_TwoCompSys"/>
</dbReference>
<keyword evidence="2 5" id="KW-0418">Kinase</keyword>
<dbReference type="SMART" id="SM00387">
    <property type="entry name" value="HATPase_c"/>
    <property type="match status" value="1"/>
</dbReference>
<evidence type="ECO:0000313" key="5">
    <source>
        <dbReference type="EMBL" id="PFG73745.1"/>
    </source>
</evidence>
<dbReference type="EMBL" id="PDJQ01000001">
    <property type="protein sequence ID" value="PFG73745.1"/>
    <property type="molecule type" value="Genomic_DNA"/>
</dbReference>
<feature type="domain" description="Histidine kinase" evidence="4">
    <location>
        <begin position="170"/>
        <end position="364"/>
    </location>
</feature>
<dbReference type="Pfam" id="PF07730">
    <property type="entry name" value="HisKA_3"/>
    <property type="match status" value="1"/>
</dbReference>
<dbReference type="CDD" id="cd16917">
    <property type="entry name" value="HATPase_UhpB-NarQ-NarX-like"/>
    <property type="match status" value="1"/>
</dbReference>
<keyword evidence="3" id="KW-0902">Two-component regulatory system</keyword>
<keyword evidence="1" id="KW-0808">Transferase</keyword>
<name>A0A2A9HFF6_TEPT2</name>
<accession>A0A2A9HFF6</accession>
<dbReference type="Pfam" id="PF02518">
    <property type="entry name" value="HATPase_c"/>
    <property type="match status" value="1"/>
</dbReference>
<dbReference type="InterPro" id="IPR011712">
    <property type="entry name" value="Sig_transdc_His_kin_sub3_dim/P"/>
</dbReference>
<dbReference type="Proteomes" id="UP000223071">
    <property type="component" value="Unassembled WGS sequence"/>
</dbReference>
<evidence type="ECO:0000259" key="4">
    <source>
        <dbReference type="PROSITE" id="PS50109"/>
    </source>
</evidence>
<keyword evidence="6" id="KW-1185">Reference proteome</keyword>
<dbReference type="InterPro" id="IPR005467">
    <property type="entry name" value="His_kinase_dom"/>
</dbReference>
<protein>
    <submittedName>
        <fullName evidence="5">Histidine kinase-like protein</fullName>
    </submittedName>
</protein>
<evidence type="ECO:0000313" key="6">
    <source>
        <dbReference type="Proteomes" id="UP000223071"/>
    </source>
</evidence>
<dbReference type="SUPFAM" id="SSF55781">
    <property type="entry name" value="GAF domain-like"/>
    <property type="match status" value="1"/>
</dbReference>
<dbReference type="PANTHER" id="PTHR24421">
    <property type="entry name" value="NITRATE/NITRITE SENSOR PROTEIN NARX-RELATED"/>
    <property type="match status" value="1"/>
</dbReference>
<organism evidence="5 6">
    <name type="scientific">Tepidiforma thermophila (strain KCTC 52669 / CGMCC 1.13589 / G233)</name>
    <dbReference type="NCBI Taxonomy" id="2761530"/>
    <lineage>
        <taxon>Bacteria</taxon>
        <taxon>Bacillati</taxon>
        <taxon>Chloroflexota</taxon>
        <taxon>Tepidiformia</taxon>
        <taxon>Tepidiformales</taxon>
        <taxon>Tepidiformaceae</taxon>
        <taxon>Tepidiforma</taxon>
    </lineage>
</organism>
<dbReference type="SMART" id="SM00065">
    <property type="entry name" value="GAF"/>
    <property type="match status" value="1"/>
</dbReference>
<dbReference type="SUPFAM" id="SSF55874">
    <property type="entry name" value="ATPase domain of HSP90 chaperone/DNA topoisomerase II/histidine kinase"/>
    <property type="match status" value="1"/>
</dbReference>
<evidence type="ECO:0000256" key="3">
    <source>
        <dbReference type="ARBA" id="ARBA00023012"/>
    </source>
</evidence>
<dbReference type="InterPro" id="IPR036890">
    <property type="entry name" value="HATPase_C_sf"/>
</dbReference>
<dbReference type="AlphaFoldDB" id="A0A2A9HFF6"/>
<dbReference type="GO" id="GO:0046983">
    <property type="term" value="F:protein dimerization activity"/>
    <property type="evidence" value="ECO:0007669"/>
    <property type="project" value="InterPro"/>
</dbReference>
<dbReference type="Gene3D" id="3.30.565.10">
    <property type="entry name" value="Histidine kinase-like ATPase, C-terminal domain"/>
    <property type="match status" value="1"/>
</dbReference>
<evidence type="ECO:0000256" key="1">
    <source>
        <dbReference type="ARBA" id="ARBA00022679"/>
    </source>
</evidence>